<sequence length="153" mass="16042">MTADVVINGASCQLSIPTIDTGVRPKATGFRNESTTTSNFVICPVVIAPGNGTASPLSWLNIFVYSLDGTSRNVSCTGVSGWYGGYMPPVYSTKTFASATTGQGYTITWWSTDFGGISGATIPGSLNFSVTCNLPPQTAINFMEAIFPYPVGS</sequence>
<keyword evidence="2" id="KW-1185">Reference proteome</keyword>
<organism evidence="1 2">
    <name type="scientific">Pseudoluteimonas lycopersici</name>
    <dbReference type="NCBI Taxonomy" id="1324796"/>
    <lineage>
        <taxon>Bacteria</taxon>
        <taxon>Pseudomonadati</taxon>
        <taxon>Pseudomonadota</taxon>
        <taxon>Gammaproteobacteria</taxon>
        <taxon>Lysobacterales</taxon>
        <taxon>Lysobacteraceae</taxon>
        <taxon>Pseudoluteimonas</taxon>
    </lineage>
</organism>
<reference evidence="1 2" key="1">
    <citation type="submission" date="2019-07" db="EMBL/GenBank/DDBJ databases">
        <title>Lysobacter weifangensis sp. nov., isolated from bensulfuron-methyl contaminated farmland soil.</title>
        <authorList>
            <person name="Zhao H."/>
        </authorList>
    </citation>
    <scope>NUCLEOTIDE SEQUENCE [LARGE SCALE GENOMIC DNA]</scope>
    <source>
        <strain evidence="1 2">CC-Bw-6</strain>
    </source>
</reference>
<name>A0A516V430_9GAMM</name>
<evidence type="ECO:0000313" key="2">
    <source>
        <dbReference type="Proteomes" id="UP000315891"/>
    </source>
</evidence>
<dbReference type="RefSeq" id="WP_143878801.1">
    <property type="nucleotide sequence ID" value="NZ_BAABLZ010000001.1"/>
</dbReference>
<dbReference type="Proteomes" id="UP000315891">
    <property type="component" value="Chromosome"/>
</dbReference>
<gene>
    <name evidence="1" type="ORF">FNZ56_05095</name>
</gene>
<proteinExistence type="predicted"/>
<dbReference type="OrthoDB" id="6063089at2"/>
<protein>
    <submittedName>
        <fullName evidence="1">Uncharacterized protein</fullName>
    </submittedName>
</protein>
<dbReference type="EMBL" id="CP041742">
    <property type="protein sequence ID" value="QDQ73288.1"/>
    <property type="molecule type" value="Genomic_DNA"/>
</dbReference>
<evidence type="ECO:0000313" key="1">
    <source>
        <dbReference type="EMBL" id="QDQ73288.1"/>
    </source>
</evidence>
<accession>A0A516V430</accession>
<dbReference type="AlphaFoldDB" id="A0A516V430"/>